<dbReference type="Proteomes" id="UP000295783">
    <property type="component" value="Unassembled WGS sequence"/>
</dbReference>
<dbReference type="OrthoDB" id="9803617at2"/>
<dbReference type="RefSeq" id="WP_133612561.1">
    <property type="nucleotide sequence ID" value="NZ_SNYW01000006.1"/>
</dbReference>
<gene>
    <name evidence="4" type="ORF">A8950_1101</name>
</gene>
<feature type="domain" description="Pyruvate/ketoisovalerate oxidoreductase catalytic" evidence="2">
    <location>
        <begin position="728"/>
        <end position="915"/>
    </location>
</feature>
<dbReference type="Pfam" id="PF01558">
    <property type="entry name" value="POR"/>
    <property type="match status" value="1"/>
</dbReference>
<comment type="caution">
    <text evidence="4">The sequence shown here is derived from an EMBL/GenBank/DDBJ whole genome shotgun (WGS) entry which is preliminary data.</text>
</comment>
<dbReference type="SUPFAM" id="SSF52518">
    <property type="entry name" value="Thiamin diphosphate-binding fold (THDP-binding)"/>
    <property type="match status" value="2"/>
</dbReference>
<evidence type="ECO:0000259" key="2">
    <source>
        <dbReference type="Pfam" id="PF01558"/>
    </source>
</evidence>
<name>A0A4R6WWW3_9PROT</name>
<evidence type="ECO:0000313" key="4">
    <source>
        <dbReference type="EMBL" id="TDQ84544.1"/>
    </source>
</evidence>
<dbReference type="GO" id="GO:0016903">
    <property type="term" value="F:oxidoreductase activity, acting on the aldehyde or oxo group of donors"/>
    <property type="evidence" value="ECO:0007669"/>
    <property type="project" value="InterPro"/>
</dbReference>
<dbReference type="InterPro" id="IPR051457">
    <property type="entry name" value="2-oxoacid:Fd_oxidoreductase"/>
</dbReference>
<reference evidence="4 5" key="1">
    <citation type="submission" date="2019-03" db="EMBL/GenBank/DDBJ databases">
        <title>Genomic Encyclopedia of Type Strains, Phase III (KMG-III): the genomes of soil and plant-associated and newly described type strains.</title>
        <authorList>
            <person name="Whitman W."/>
        </authorList>
    </citation>
    <scope>NUCLEOTIDE SEQUENCE [LARGE SCALE GENOMIC DNA]</scope>
    <source>
        <strain evidence="4 5">CGMCC 1.7660</strain>
    </source>
</reference>
<dbReference type="InterPro" id="IPR029061">
    <property type="entry name" value="THDP-binding"/>
</dbReference>
<dbReference type="Gene3D" id="3.40.920.10">
    <property type="entry name" value="Pyruvate-ferredoxin oxidoreductase, PFOR, domain III"/>
    <property type="match status" value="1"/>
</dbReference>
<dbReference type="AlphaFoldDB" id="A0A4R6WWW3"/>
<dbReference type="InterPro" id="IPR009014">
    <property type="entry name" value="Transketo_C/PFOR_II"/>
</dbReference>
<dbReference type="SUPFAM" id="SSF52922">
    <property type="entry name" value="TK C-terminal domain-like"/>
    <property type="match status" value="1"/>
</dbReference>
<protein>
    <submittedName>
        <fullName evidence="4">Indolepyruvate ferredoxin oxidoreductase</fullName>
    </submittedName>
</protein>
<dbReference type="CDD" id="cd07034">
    <property type="entry name" value="TPP_PYR_PFOR_IOR-alpha_like"/>
    <property type="match status" value="1"/>
</dbReference>
<dbReference type="Gene3D" id="3.40.50.970">
    <property type="match status" value="1"/>
</dbReference>
<evidence type="ECO:0000256" key="1">
    <source>
        <dbReference type="ARBA" id="ARBA00023002"/>
    </source>
</evidence>
<sequence length="1161" mass="124718">MPKLAAVSLDDKYDLGASRVYLTGTQALARLPLMQRQRDERAGLNTAGYVTGYRGSPLGSIDFAFTQAKAFLARQHIHFQPGVNEDIAATAVWGTQQTNLFGDGKYDGVFAMWYAKGPGVDRSGDALRHGNLAGSARHGGVLLLAGDDHTCKSSTTAHQSEFALVDSCIPILNPSNVQEIFDFGLLGWAMSRYSGCWVAMKLVSETAETAASVDIDPARLDFVVPTDYAMPTEGLNIRLPASPMAQAQALEQELRLHRDKLAAATAFARANKVDRVVLDSPGRRLGIVTCGKSYADVRQALEDLGIDERRAAEFGISLLKIGFVWPMDPGIIRDFARGLDEILVVEEKRALLEPQIKEHLYALPERPRVIGKHDEASNWILPSAGDLSPGRIALVIGARLRQFVTDPPLDQAIARIEAIERAASEAPPPPTKRIAYFCSGCPHNTSTRVPEGSRALAGIGCHFMAQWMDRETATYTQMGGEGGTWIGAAPFSTRPHIFQNMGDGTYYHSGLLAIRAACAAETTMTFKLLYNDAVALTGGQPMDGPLTVPAMARQVAAEGVRRIAIVSDEPEKFAGESNLPAGTSIHHRDALDEVQRELREVAGVSVLIYDQTCAAEKRRRRKRGLMEDPPKRAFINTAVCEGCGDCGRTSNCVSVAPLETAMGRKRQIDQSSCNKDFSCVEGFCPSFVTVHGGRLRKPRVATMDAADLPDPALPELTRPYNILVTGIGGTGIVTIGAILGMAAHLEGKHCSVMDLAGLAQKGGAVFSHVRIAAAEGQLHATRIATGAADLLLGCDIVVSASNDALATLQAGHSRAVVNTHEVATGAFTRDPDWDFPATRLQRDLQSAIGKGGIDFIDATGIAAALLGDSIATNLFVLGHAYQRGLVPVSAAAIERAIELNGVAVDFNRQAFAWGRNSVHDPAGVAAAAAPTSASEPTPQTLDEIVRHRAAHLAAYQDTALAERYRTLVARVAAVERKLAPESEALARAVALGYAKLLAYKDEYEVARLFTDGSFATAIAAQFEGDFKLRYHLAPPLIARPGADGHPRKMAFGGSALWAFRLLARLKGLRGTPFDIFGRTEERRTERRLITDYEADISAIIDGLTVASYDTAVALAQLPLDIRGFGHVKAAAIALAHEKRRKLTAQFAAQSLADAPRHHAAK</sequence>
<dbReference type="Pfam" id="PF20169">
    <property type="entry name" value="DUF6537"/>
    <property type="match status" value="1"/>
</dbReference>
<dbReference type="PANTHER" id="PTHR48084">
    <property type="entry name" value="2-OXOGLUTARATE OXIDOREDUCTASE SUBUNIT KORB-RELATED"/>
    <property type="match status" value="1"/>
</dbReference>
<organism evidence="4 5">
    <name type="scientific">Dongia mobilis</name>
    <dbReference type="NCBI Taxonomy" id="578943"/>
    <lineage>
        <taxon>Bacteria</taxon>
        <taxon>Pseudomonadati</taxon>
        <taxon>Pseudomonadota</taxon>
        <taxon>Alphaproteobacteria</taxon>
        <taxon>Rhodospirillales</taxon>
        <taxon>Dongiaceae</taxon>
        <taxon>Dongia</taxon>
    </lineage>
</organism>
<accession>A0A4R6WWW3</accession>
<dbReference type="SUPFAM" id="SSF53323">
    <property type="entry name" value="Pyruvate-ferredoxin oxidoreductase, PFOR, domain III"/>
    <property type="match status" value="1"/>
</dbReference>
<feature type="domain" description="DUF6537" evidence="3">
    <location>
        <begin position="941"/>
        <end position="1139"/>
    </location>
</feature>
<keyword evidence="1" id="KW-0560">Oxidoreductase</keyword>
<dbReference type="InterPro" id="IPR002880">
    <property type="entry name" value="Pyrv_Fd/Flavodoxin_OxRdtase_N"/>
</dbReference>
<keyword evidence="5" id="KW-1185">Reference proteome</keyword>
<dbReference type="PANTHER" id="PTHR48084:SF3">
    <property type="entry name" value="SUBUNIT OF PYRUVATE:FLAVODOXIN OXIDOREDUCTASE"/>
    <property type="match status" value="1"/>
</dbReference>
<dbReference type="InterPro" id="IPR046667">
    <property type="entry name" value="DUF6537"/>
</dbReference>
<dbReference type="InterPro" id="IPR019752">
    <property type="entry name" value="Pyrv/ketoisovalerate_OxRed_cat"/>
</dbReference>
<dbReference type="InterPro" id="IPR002869">
    <property type="entry name" value="Pyrv_flavodox_OxRed_cen"/>
</dbReference>
<dbReference type="EMBL" id="SNYW01000006">
    <property type="protein sequence ID" value="TDQ84544.1"/>
    <property type="molecule type" value="Genomic_DNA"/>
</dbReference>
<evidence type="ECO:0000313" key="5">
    <source>
        <dbReference type="Proteomes" id="UP000295783"/>
    </source>
</evidence>
<dbReference type="NCBIfam" id="NF009588">
    <property type="entry name" value="PRK13029.1"/>
    <property type="match status" value="1"/>
</dbReference>
<evidence type="ECO:0000259" key="3">
    <source>
        <dbReference type="Pfam" id="PF20169"/>
    </source>
</evidence>
<keyword evidence="4" id="KW-0670">Pyruvate</keyword>
<proteinExistence type="predicted"/>
<dbReference type="NCBIfam" id="NF009589">
    <property type="entry name" value="PRK13030.1"/>
    <property type="match status" value="1"/>
</dbReference>